<keyword evidence="4 10" id="KW-0812">Transmembrane</keyword>
<dbReference type="Pfam" id="PF16916">
    <property type="entry name" value="ZT_dimer"/>
    <property type="match status" value="1"/>
</dbReference>
<feature type="transmembrane region" description="Helical" evidence="10">
    <location>
        <begin position="42"/>
        <end position="70"/>
    </location>
</feature>
<evidence type="ECO:0000256" key="4">
    <source>
        <dbReference type="ARBA" id="ARBA00022692"/>
    </source>
</evidence>
<dbReference type="FunCoup" id="D4H3J5">
    <property type="interactions" value="189"/>
</dbReference>
<dbReference type="eggNOG" id="COG1230">
    <property type="taxonomic scope" value="Bacteria"/>
</dbReference>
<dbReference type="Gene3D" id="1.20.1510.10">
    <property type="entry name" value="Cation efflux protein transmembrane domain"/>
    <property type="match status" value="1"/>
</dbReference>
<keyword evidence="5" id="KW-0862">Zinc</keyword>
<organism evidence="13 14">
    <name type="scientific">Denitrovibrio acetiphilus (strain DSM 12809 / NBRC 114555 / N2460)</name>
    <dbReference type="NCBI Taxonomy" id="522772"/>
    <lineage>
        <taxon>Bacteria</taxon>
        <taxon>Pseudomonadati</taxon>
        <taxon>Deferribacterota</taxon>
        <taxon>Deferribacteres</taxon>
        <taxon>Deferribacterales</taxon>
        <taxon>Geovibrionaceae</taxon>
        <taxon>Denitrovibrio</taxon>
    </lineage>
</organism>
<evidence type="ECO:0000256" key="8">
    <source>
        <dbReference type="ARBA" id="ARBA00023136"/>
    </source>
</evidence>
<comment type="similarity">
    <text evidence="2">Belongs to the cation diffusion facilitator (CDF) transporter (TC 2.A.4) family. SLC30A subfamily.</text>
</comment>
<dbReference type="InterPro" id="IPR027469">
    <property type="entry name" value="Cation_efflux_TMD_sf"/>
</dbReference>
<dbReference type="Proteomes" id="UP000002012">
    <property type="component" value="Chromosome"/>
</dbReference>
<dbReference type="Pfam" id="PF01545">
    <property type="entry name" value="Cation_efflux"/>
    <property type="match status" value="1"/>
</dbReference>
<dbReference type="NCBIfam" id="TIGR01297">
    <property type="entry name" value="CDF"/>
    <property type="match status" value="1"/>
</dbReference>
<keyword evidence="7" id="KW-0406">Ion transport</keyword>
<evidence type="ECO:0000256" key="10">
    <source>
        <dbReference type="SAM" id="Phobius"/>
    </source>
</evidence>
<dbReference type="STRING" id="522772.Dacet_2335"/>
<keyword evidence="3" id="KW-0813">Transport</keyword>
<feature type="transmembrane region" description="Helical" evidence="10">
    <location>
        <begin position="76"/>
        <end position="98"/>
    </location>
</feature>
<keyword evidence="5" id="KW-0864">Zinc transport</keyword>
<protein>
    <submittedName>
        <fullName evidence="13">Cation diffusion facilitator family transporter</fullName>
    </submittedName>
</protein>
<evidence type="ECO:0000256" key="7">
    <source>
        <dbReference type="ARBA" id="ARBA00023065"/>
    </source>
</evidence>
<feature type="domain" description="Cation efflux protein cytoplasmic" evidence="12">
    <location>
        <begin position="239"/>
        <end position="312"/>
    </location>
</feature>
<feature type="region of interest" description="Disordered" evidence="9">
    <location>
        <begin position="12"/>
        <end position="33"/>
    </location>
</feature>
<feature type="transmembrane region" description="Helical" evidence="10">
    <location>
        <begin position="177"/>
        <end position="199"/>
    </location>
</feature>
<proteinExistence type="inferred from homology"/>
<dbReference type="InterPro" id="IPR050681">
    <property type="entry name" value="CDF/SLC30A"/>
</dbReference>
<dbReference type="EMBL" id="CP001968">
    <property type="protein sequence ID" value="ADD69097.1"/>
    <property type="molecule type" value="Genomic_DNA"/>
</dbReference>
<evidence type="ECO:0000313" key="13">
    <source>
        <dbReference type="EMBL" id="ADD69097.1"/>
    </source>
</evidence>
<feature type="compositionally biased region" description="Basic and acidic residues" evidence="9">
    <location>
        <begin position="12"/>
        <end position="28"/>
    </location>
</feature>
<dbReference type="HOGENOM" id="CLU_013430_0_0_0"/>
<dbReference type="RefSeq" id="WP_013011599.1">
    <property type="nucleotide sequence ID" value="NC_013943.1"/>
</dbReference>
<accession>D4H3J5</accession>
<keyword evidence="8 10" id="KW-0472">Membrane</keyword>
<comment type="subcellular location">
    <subcellularLocation>
        <location evidence="1">Membrane</location>
        <topology evidence="1">Multi-pass membrane protein</topology>
    </subcellularLocation>
</comment>
<feature type="transmembrane region" description="Helical" evidence="10">
    <location>
        <begin position="141"/>
        <end position="165"/>
    </location>
</feature>
<dbReference type="InterPro" id="IPR058533">
    <property type="entry name" value="Cation_efflux_TM"/>
</dbReference>
<dbReference type="PANTHER" id="PTHR11562">
    <property type="entry name" value="CATION EFFLUX PROTEIN/ ZINC TRANSPORTER"/>
    <property type="match status" value="1"/>
</dbReference>
<dbReference type="InterPro" id="IPR002524">
    <property type="entry name" value="Cation_efflux"/>
</dbReference>
<dbReference type="InParanoid" id="D4H3J5"/>
<dbReference type="SUPFAM" id="SSF160240">
    <property type="entry name" value="Cation efflux protein cytoplasmic domain-like"/>
    <property type="match status" value="1"/>
</dbReference>
<dbReference type="GO" id="GO:0005385">
    <property type="term" value="F:zinc ion transmembrane transporter activity"/>
    <property type="evidence" value="ECO:0007669"/>
    <property type="project" value="TreeGrafter"/>
</dbReference>
<dbReference type="KEGG" id="dap:Dacet_2335"/>
<evidence type="ECO:0000256" key="2">
    <source>
        <dbReference type="ARBA" id="ARBA00008873"/>
    </source>
</evidence>
<evidence type="ECO:0000256" key="6">
    <source>
        <dbReference type="ARBA" id="ARBA00022989"/>
    </source>
</evidence>
<gene>
    <name evidence="13" type="ordered locus">Dacet_2335</name>
</gene>
<feature type="transmembrane region" description="Helical" evidence="10">
    <location>
        <begin position="205"/>
        <end position="223"/>
    </location>
</feature>
<dbReference type="InterPro" id="IPR027470">
    <property type="entry name" value="Cation_efflux_CTD"/>
</dbReference>
<evidence type="ECO:0000259" key="12">
    <source>
        <dbReference type="Pfam" id="PF16916"/>
    </source>
</evidence>
<dbReference type="AlphaFoldDB" id="D4H3J5"/>
<evidence type="ECO:0000256" key="1">
    <source>
        <dbReference type="ARBA" id="ARBA00004141"/>
    </source>
</evidence>
<dbReference type="SUPFAM" id="SSF161111">
    <property type="entry name" value="Cation efflux protein transmembrane domain-like"/>
    <property type="match status" value="1"/>
</dbReference>
<name>D4H3J5_DENA2</name>
<dbReference type="PANTHER" id="PTHR11562:SF17">
    <property type="entry name" value="RE54080P-RELATED"/>
    <property type="match status" value="1"/>
</dbReference>
<keyword evidence="6 10" id="KW-1133">Transmembrane helix</keyword>
<dbReference type="InterPro" id="IPR036837">
    <property type="entry name" value="Cation_efflux_CTD_sf"/>
</dbReference>
<dbReference type="GO" id="GO:0005886">
    <property type="term" value="C:plasma membrane"/>
    <property type="evidence" value="ECO:0007669"/>
    <property type="project" value="TreeGrafter"/>
</dbReference>
<evidence type="ECO:0000256" key="9">
    <source>
        <dbReference type="SAM" id="MobiDB-lite"/>
    </source>
</evidence>
<evidence type="ECO:0000256" key="3">
    <source>
        <dbReference type="ARBA" id="ARBA00022448"/>
    </source>
</evidence>
<feature type="domain" description="Cation efflux protein transmembrane" evidence="11">
    <location>
        <begin position="45"/>
        <end position="234"/>
    </location>
</feature>
<sequence>MEKCLFGSHDHAPVSGEGHHHHEHDHDHDHHHHDYRTADKRVLGISLLITFGTMVIEIVYGLLAGSLALVSDAVHMFTHSFALGISYIAIIMATRSAPAEKTFGYHRMEVLAAFVNAITIGLSVIWILYEAVERFINPMAIEAGTTMVVALIGLLVNIITGLILLKGDMSNVNLRSAFLHMMADTLSSVAIVVGAVVIYYTDWYIIDPLIAVMVAFVIARWSYSLFKSSVNILLESSPVSIEEVREYISSKYDTVDNVHDVHIWEVTHRMYFMSAHIVINCGGKECYYELVHKISHDLEHKYKIGHITLQPEWI</sequence>
<dbReference type="PaxDb" id="522772-Dacet_2335"/>
<reference evidence="13 14" key="1">
    <citation type="journal article" date="2010" name="Stand. Genomic Sci.">
        <title>Complete genome sequence of Denitrovibrio acetiphilus type strain (N2460).</title>
        <authorList>
            <person name="Kiss H."/>
            <person name="Lang E."/>
            <person name="Lapidus A."/>
            <person name="Copeland A."/>
            <person name="Nolan M."/>
            <person name="Glavina Del Rio T."/>
            <person name="Chen F."/>
            <person name="Lucas S."/>
            <person name="Tice H."/>
            <person name="Cheng J.F."/>
            <person name="Han C."/>
            <person name="Goodwin L."/>
            <person name="Pitluck S."/>
            <person name="Liolios K."/>
            <person name="Pati A."/>
            <person name="Ivanova N."/>
            <person name="Mavromatis K."/>
            <person name="Chen A."/>
            <person name="Palaniappan K."/>
            <person name="Land M."/>
            <person name="Hauser L."/>
            <person name="Chang Y.J."/>
            <person name="Jeffries C.D."/>
            <person name="Detter J.C."/>
            <person name="Brettin T."/>
            <person name="Spring S."/>
            <person name="Rohde M."/>
            <person name="Goker M."/>
            <person name="Woyke T."/>
            <person name="Bristow J."/>
            <person name="Eisen J.A."/>
            <person name="Markowitz V."/>
            <person name="Hugenholtz P."/>
            <person name="Kyrpides N.C."/>
            <person name="Klenk H.P."/>
        </authorList>
    </citation>
    <scope>NUCLEOTIDE SEQUENCE [LARGE SCALE GENOMIC DNA]</scope>
    <source>
        <strain evidence="14">DSM 12809 / NBRC 114555 / N2460</strain>
    </source>
</reference>
<feature type="transmembrane region" description="Helical" evidence="10">
    <location>
        <begin position="110"/>
        <end position="129"/>
    </location>
</feature>
<keyword evidence="14" id="KW-1185">Reference proteome</keyword>
<evidence type="ECO:0000313" key="14">
    <source>
        <dbReference type="Proteomes" id="UP000002012"/>
    </source>
</evidence>
<dbReference type="OrthoDB" id="9809646at2"/>
<evidence type="ECO:0000256" key="5">
    <source>
        <dbReference type="ARBA" id="ARBA00022906"/>
    </source>
</evidence>
<evidence type="ECO:0000259" key="11">
    <source>
        <dbReference type="Pfam" id="PF01545"/>
    </source>
</evidence>